<reference evidence="6 7" key="1">
    <citation type="journal article" date="2021" name="Sci. Rep.">
        <title>The genome of the diatom Chaetoceros tenuissimus carries an ancient integrated fragment of an extant virus.</title>
        <authorList>
            <person name="Hongo Y."/>
            <person name="Kimura K."/>
            <person name="Takaki Y."/>
            <person name="Yoshida Y."/>
            <person name="Baba S."/>
            <person name="Kobayashi G."/>
            <person name="Nagasaki K."/>
            <person name="Hano T."/>
            <person name="Tomaru Y."/>
        </authorList>
    </citation>
    <scope>NUCLEOTIDE SEQUENCE [LARGE SCALE GENOMIC DNA]</scope>
    <source>
        <strain evidence="6 7">NIES-3715</strain>
    </source>
</reference>
<dbReference type="EMBL" id="BLLK01000022">
    <property type="protein sequence ID" value="GFH45854.1"/>
    <property type="molecule type" value="Genomic_DNA"/>
</dbReference>
<keyword evidence="3" id="KW-0808">Transferase</keyword>
<comment type="caution">
    <text evidence="6">The sequence shown here is derived from an EMBL/GenBank/DDBJ whole genome shotgun (WGS) entry which is preliminary data.</text>
</comment>
<comment type="similarity">
    <text evidence="1">Belongs to the methyltransferase superfamily. RsmH family.</text>
</comment>
<name>A0AAD3CJC9_9STRA</name>
<dbReference type="Gene3D" id="1.10.150.170">
    <property type="entry name" value="Putative methyltransferase TM0872, insert domain"/>
    <property type="match status" value="1"/>
</dbReference>
<dbReference type="GO" id="GO:0071424">
    <property type="term" value="F:rRNA (cytosine-N4-)-methyltransferase activity"/>
    <property type="evidence" value="ECO:0007669"/>
    <property type="project" value="TreeGrafter"/>
</dbReference>
<dbReference type="InterPro" id="IPR023397">
    <property type="entry name" value="SAM-dep_MeTrfase_MraW_recog"/>
</dbReference>
<keyword evidence="4" id="KW-0949">S-adenosyl-L-methionine</keyword>
<dbReference type="InterPro" id="IPR002903">
    <property type="entry name" value="RsmH"/>
</dbReference>
<protein>
    <submittedName>
        <fullName evidence="6">16S rRNA (Cytosine1402-N4)-methyltransferase</fullName>
    </submittedName>
</protein>
<dbReference type="SUPFAM" id="SSF81799">
    <property type="entry name" value="Putative methyltransferase TM0872, insert domain"/>
    <property type="match status" value="1"/>
</dbReference>
<proteinExistence type="inferred from homology"/>
<keyword evidence="2" id="KW-0489">Methyltransferase</keyword>
<evidence type="ECO:0000256" key="1">
    <source>
        <dbReference type="ARBA" id="ARBA00010396"/>
    </source>
</evidence>
<dbReference type="SUPFAM" id="SSF53335">
    <property type="entry name" value="S-adenosyl-L-methionine-dependent methyltransferases"/>
    <property type="match status" value="1"/>
</dbReference>
<dbReference type="GO" id="GO:0070475">
    <property type="term" value="P:rRNA base methylation"/>
    <property type="evidence" value="ECO:0007669"/>
    <property type="project" value="TreeGrafter"/>
</dbReference>
<sequence length="484" mass="53568">MKYMRPYITTAFNSAAIISCGNIGVQAFQPSITTSLHATNLQFTSTQLFSSKSKRKGEITTKKSSNPADIQQEFASSYHAPVMHQECIDALLKRSHNESKKRNKYKKLAQEAKTSKDGIKAQDIDEKRPRIFIDGTLGGGGHSSCLLQNLDADDVLIGCDVDPSALATASTRLKEYIVESDKSNSNSDENPVFIPVQSNFRDLEANVKDLKHPRTGENLFYPNANEEFVGVDGILLDLGISSHQIDNADRGFAFMKDGPLDMRMYGGDFENKAKEFDSDNGDFQFVENKKDGLGGMTAADICNEFTEEEIARILKVYGDEPRARKIAQAIVESRPLATTGDLKEAVSRVTPEFAKKGRRMGRTATLARVFQALRIVVNEEDVVLKDALEDMAPSLLKKGGRLVVLAYHSMEDRAAKRIMRDGSVDGSRGSGGIQRDIFGNEVFETEGKNAKPFKPLGKKQKAREDEIEMNPRARSAVLRVAERL</sequence>
<dbReference type="Gene3D" id="3.40.50.150">
    <property type="entry name" value="Vaccinia Virus protein VP39"/>
    <property type="match status" value="1"/>
</dbReference>
<evidence type="ECO:0000256" key="5">
    <source>
        <dbReference type="SAM" id="MobiDB-lite"/>
    </source>
</evidence>
<keyword evidence="7" id="KW-1185">Reference proteome</keyword>
<dbReference type="AlphaFoldDB" id="A0AAD3CJC9"/>
<feature type="region of interest" description="Disordered" evidence="5">
    <location>
        <begin position="449"/>
        <end position="470"/>
    </location>
</feature>
<dbReference type="PROSITE" id="PS51257">
    <property type="entry name" value="PROKAR_LIPOPROTEIN"/>
    <property type="match status" value="1"/>
</dbReference>
<evidence type="ECO:0000256" key="2">
    <source>
        <dbReference type="ARBA" id="ARBA00022603"/>
    </source>
</evidence>
<organism evidence="6 7">
    <name type="scientific">Chaetoceros tenuissimus</name>
    <dbReference type="NCBI Taxonomy" id="426638"/>
    <lineage>
        <taxon>Eukaryota</taxon>
        <taxon>Sar</taxon>
        <taxon>Stramenopiles</taxon>
        <taxon>Ochrophyta</taxon>
        <taxon>Bacillariophyta</taxon>
        <taxon>Coscinodiscophyceae</taxon>
        <taxon>Chaetocerotophycidae</taxon>
        <taxon>Chaetocerotales</taxon>
        <taxon>Chaetocerotaceae</taxon>
        <taxon>Chaetoceros</taxon>
    </lineage>
</organism>
<dbReference type="PANTHER" id="PTHR11265:SF0">
    <property type="entry name" value="12S RRNA N4-METHYLCYTIDINE METHYLTRANSFERASE"/>
    <property type="match status" value="1"/>
</dbReference>
<dbReference type="InterPro" id="IPR029063">
    <property type="entry name" value="SAM-dependent_MTases_sf"/>
</dbReference>
<dbReference type="PANTHER" id="PTHR11265">
    <property type="entry name" value="S-ADENOSYL-METHYLTRANSFERASE MRAW"/>
    <property type="match status" value="1"/>
</dbReference>
<evidence type="ECO:0000256" key="3">
    <source>
        <dbReference type="ARBA" id="ARBA00022679"/>
    </source>
</evidence>
<dbReference type="HAMAP" id="MF_01007">
    <property type="entry name" value="16SrRNA_methyltr_H"/>
    <property type="match status" value="1"/>
</dbReference>
<accession>A0AAD3CJC9</accession>
<gene>
    <name evidence="6" type="ORF">CTEN210_02328</name>
</gene>
<evidence type="ECO:0000313" key="7">
    <source>
        <dbReference type="Proteomes" id="UP001054902"/>
    </source>
</evidence>
<dbReference type="Pfam" id="PF01795">
    <property type="entry name" value="Methyltransf_5"/>
    <property type="match status" value="2"/>
</dbReference>
<evidence type="ECO:0000256" key="4">
    <source>
        <dbReference type="ARBA" id="ARBA00022691"/>
    </source>
</evidence>
<dbReference type="Proteomes" id="UP001054902">
    <property type="component" value="Unassembled WGS sequence"/>
</dbReference>
<evidence type="ECO:0000313" key="6">
    <source>
        <dbReference type="EMBL" id="GFH45854.1"/>
    </source>
</evidence>